<dbReference type="RefSeq" id="WP_120242603.1">
    <property type="nucleotide sequence ID" value="NZ_RAPO01000001.1"/>
</dbReference>
<comment type="caution">
    <text evidence="2">The sequence shown here is derived from an EMBL/GenBank/DDBJ whole genome shotgun (WGS) entry which is preliminary data.</text>
</comment>
<dbReference type="AlphaFoldDB" id="A0A419WNG4"/>
<proteinExistence type="predicted"/>
<dbReference type="Proteomes" id="UP000283805">
    <property type="component" value="Unassembled WGS sequence"/>
</dbReference>
<evidence type="ECO:0000313" key="3">
    <source>
        <dbReference type="Proteomes" id="UP000283805"/>
    </source>
</evidence>
<dbReference type="EMBL" id="RAPO01000001">
    <property type="protein sequence ID" value="RKD97021.1"/>
    <property type="molecule type" value="Genomic_DNA"/>
</dbReference>
<sequence length="73" mass="7766">MNRAGFVKLAAIGFGLVVSSFVVRGVTRLIIGSELAELLQAPLIFAGFALLVYLFVRATLDAVGIWPVEESDG</sequence>
<dbReference type="OrthoDB" id="174349at2157"/>
<organism evidence="2 3">
    <name type="scientific">Halopiger aswanensis</name>
    <dbReference type="NCBI Taxonomy" id="148449"/>
    <lineage>
        <taxon>Archaea</taxon>
        <taxon>Methanobacteriati</taxon>
        <taxon>Methanobacteriota</taxon>
        <taxon>Stenosarchaea group</taxon>
        <taxon>Halobacteria</taxon>
        <taxon>Halobacteriales</taxon>
        <taxon>Natrialbaceae</taxon>
        <taxon>Halopiger</taxon>
    </lineage>
</organism>
<keyword evidence="1" id="KW-0472">Membrane</keyword>
<evidence type="ECO:0000256" key="1">
    <source>
        <dbReference type="SAM" id="Phobius"/>
    </source>
</evidence>
<protein>
    <submittedName>
        <fullName evidence="2">Uncharacterized protein</fullName>
    </submittedName>
</protein>
<reference evidence="2 3" key="1">
    <citation type="submission" date="2018-09" db="EMBL/GenBank/DDBJ databases">
        <title>Genomic Encyclopedia of Archaeal and Bacterial Type Strains, Phase II (KMG-II): from individual species to whole genera.</title>
        <authorList>
            <person name="Goeker M."/>
        </authorList>
    </citation>
    <scope>NUCLEOTIDE SEQUENCE [LARGE SCALE GENOMIC DNA]</scope>
    <source>
        <strain evidence="2 3">DSM 13151</strain>
    </source>
</reference>
<keyword evidence="1" id="KW-1133">Transmembrane helix</keyword>
<evidence type="ECO:0000313" key="2">
    <source>
        <dbReference type="EMBL" id="RKD97021.1"/>
    </source>
</evidence>
<name>A0A419WNG4_9EURY</name>
<accession>A0A419WNG4</accession>
<keyword evidence="3" id="KW-1185">Reference proteome</keyword>
<feature type="transmembrane region" description="Helical" evidence="1">
    <location>
        <begin position="6"/>
        <end position="26"/>
    </location>
</feature>
<gene>
    <name evidence="2" type="ORF">ATJ93_0002</name>
</gene>
<keyword evidence="1" id="KW-0812">Transmembrane</keyword>
<feature type="transmembrane region" description="Helical" evidence="1">
    <location>
        <begin position="38"/>
        <end position="56"/>
    </location>
</feature>